<dbReference type="GO" id="GO:0016020">
    <property type="term" value="C:membrane"/>
    <property type="evidence" value="ECO:0007669"/>
    <property type="project" value="TreeGrafter"/>
</dbReference>
<dbReference type="GO" id="GO:0030313">
    <property type="term" value="C:cell envelope"/>
    <property type="evidence" value="ECO:0007669"/>
    <property type="project" value="UniProtKB-SubCell"/>
</dbReference>
<evidence type="ECO:0000256" key="11">
    <source>
        <dbReference type="ARBA" id="ARBA00023004"/>
    </source>
</evidence>
<evidence type="ECO:0000256" key="12">
    <source>
        <dbReference type="ARBA" id="ARBA00023014"/>
    </source>
</evidence>
<dbReference type="GO" id="GO:0008901">
    <property type="term" value="F:ferredoxin hydrogenase activity"/>
    <property type="evidence" value="ECO:0007669"/>
    <property type="project" value="InterPro"/>
</dbReference>
<dbReference type="InterPro" id="IPR006137">
    <property type="entry name" value="NADH_UbQ_OxRdtase-like_20kDa"/>
</dbReference>
<keyword evidence="15" id="KW-0472">Membrane</keyword>
<dbReference type="EMBL" id="QFXC01000013">
    <property type="protein sequence ID" value="RDH81692.1"/>
    <property type="molecule type" value="Genomic_DNA"/>
</dbReference>
<evidence type="ECO:0000256" key="2">
    <source>
        <dbReference type="ARBA" id="ARBA00001966"/>
    </source>
</evidence>
<dbReference type="GO" id="GO:0044569">
    <property type="term" value="C:[Ni-Fe] hydrogenase complex"/>
    <property type="evidence" value="ECO:0007669"/>
    <property type="project" value="TreeGrafter"/>
</dbReference>
<evidence type="ECO:0000256" key="7">
    <source>
        <dbReference type="ARBA" id="ARBA00022485"/>
    </source>
</evidence>
<dbReference type="Gene3D" id="4.10.480.10">
    <property type="entry name" value="Cytochrome-c3 hydrogenase, C-terminal domain"/>
    <property type="match status" value="1"/>
</dbReference>
<evidence type="ECO:0000259" key="17">
    <source>
        <dbReference type="Pfam" id="PF14720"/>
    </source>
</evidence>
<accession>A0A370D9W4</accession>
<comment type="subunit">
    <text evidence="5">Heterodimer of a large and a small subunit.</text>
</comment>
<keyword evidence="8" id="KW-0479">Metal-binding</keyword>
<feature type="domain" description="Cytochrome-c3 hydrogenase C-terminal" evidence="17">
    <location>
        <begin position="232"/>
        <end position="312"/>
    </location>
</feature>
<dbReference type="NCBIfam" id="TIGR01409">
    <property type="entry name" value="TAT_signal_seq"/>
    <property type="match status" value="1"/>
</dbReference>
<dbReference type="PANTHER" id="PTHR30013">
    <property type="entry name" value="NIFE / NIFESE HYDROGENASE SMALL SUBUNIT FAMILY MEMBER"/>
    <property type="match status" value="1"/>
</dbReference>
<dbReference type="GO" id="GO:0051539">
    <property type="term" value="F:4 iron, 4 sulfur cluster binding"/>
    <property type="evidence" value="ECO:0007669"/>
    <property type="project" value="UniProtKB-KW"/>
</dbReference>
<comment type="cofactor">
    <cofactor evidence="1">
        <name>[3Fe-4S] cluster</name>
        <dbReference type="ChEBI" id="CHEBI:21137"/>
    </cofactor>
</comment>
<comment type="similarity">
    <text evidence="4">Belongs to the [NiFe]/[NiFeSe] hydrogenase small subunit family.</text>
</comment>
<organism evidence="18 19">
    <name type="scientific">endosymbiont of Galathealinum brachiosum</name>
    <dbReference type="NCBI Taxonomy" id="2200906"/>
    <lineage>
        <taxon>Bacteria</taxon>
        <taxon>Pseudomonadati</taxon>
        <taxon>Pseudomonadota</taxon>
        <taxon>Gammaproteobacteria</taxon>
        <taxon>sulfur-oxidizing symbionts</taxon>
    </lineage>
</organism>
<keyword evidence="9" id="KW-0732">Signal</keyword>
<dbReference type="PROSITE" id="PS51318">
    <property type="entry name" value="TAT"/>
    <property type="match status" value="1"/>
</dbReference>
<evidence type="ECO:0000313" key="18">
    <source>
        <dbReference type="EMBL" id="RDH81692.1"/>
    </source>
</evidence>
<dbReference type="InterPro" id="IPR027394">
    <property type="entry name" value="Cytochrome-c3_hydrogenase_C"/>
</dbReference>
<evidence type="ECO:0000256" key="3">
    <source>
        <dbReference type="ARBA" id="ARBA00004196"/>
    </source>
</evidence>
<dbReference type="SUPFAM" id="SSF46626">
    <property type="entry name" value="Cytochrome c"/>
    <property type="match status" value="1"/>
</dbReference>
<keyword evidence="12" id="KW-0411">Iron-sulfur</keyword>
<keyword evidence="15" id="KW-0812">Transmembrane</keyword>
<dbReference type="AlphaFoldDB" id="A0A370D9W4"/>
<evidence type="ECO:0000256" key="5">
    <source>
        <dbReference type="ARBA" id="ARBA00011771"/>
    </source>
</evidence>
<protein>
    <recommendedName>
        <fullName evidence="6">hydrogenase (acceptor)</fullName>
        <ecNumber evidence="6">1.12.99.6</ecNumber>
    </recommendedName>
</protein>
<dbReference type="NCBIfam" id="TIGR00391">
    <property type="entry name" value="hydA"/>
    <property type="match status" value="1"/>
</dbReference>
<evidence type="ECO:0000256" key="15">
    <source>
        <dbReference type="SAM" id="Phobius"/>
    </source>
</evidence>
<keyword evidence="10" id="KW-0560">Oxidoreductase</keyword>
<keyword evidence="11" id="KW-0408">Iron</keyword>
<feature type="domain" description="NADH:ubiquinone oxidoreductase-like 20kDa subunit" evidence="16">
    <location>
        <begin position="62"/>
        <end position="212"/>
    </location>
</feature>
<dbReference type="InterPro" id="IPR006311">
    <property type="entry name" value="TAT_signal"/>
</dbReference>
<comment type="caution">
    <text evidence="18">The sequence shown here is derived from an EMBL/GenBank/DDBJ whole genome shotgun (WGS) entry which is preliminary data.</text>
</comment>
<keyword evidence="15" id="KW-1133">Transmembrane helix</keyword>
<gene>
    <name evidence="18" type="ORF">DIZ80_14345</name>
</gene>
<comment type="subcellular location">
    <subcellularLocation>
        <location evidence="3">Cell envelope</location>
    </subcellularLocation>
</comment>
<evidence type="ECO:0000313" key="19">
    <source>
        <dbReference type="Proteomes" id="UP000254266"/>
    </source>
</evidence>
<dbReference type="Pfam" id="PF14720">
    <property type="entry name" value="NiFe_hyd_SSU_C"/>
    <property type="match status" value="1"/>
</dbReference>
<evidence type="ECO:0000256" key="1">
    <source>
        <dbReference type="ARBA" id="ARBA00001927"/>
    </source>
</evidence>
<comment type="cofactor">
    <cofactor evidence="2">
        <name>[4Fe-4S] cluster</name>
        <dbReference type="ChEBI" id="CHEBI:49883"/>
    </cofactor>
</comment>
<proteinExistence type="inferred from homology"/>
<dbReference type="InterPro" id="IPR037024">
    <property type="entry name" value="NiFe_Hase_small_N_sf"/>
</dbReference>
<reference evidence="18 19" key="1">
    <citation type="journal article" date="2018" name="ISME J.">
        <title>Endosymbiont genomes yield clues of tubeworm success.</title>
        <authorList>
            <person name="Li Y."/>
            <person name="Liles M.R."/>
            <person name="Halanych K.M."/>
        </authorList>
    </citation>
    <scope>NUCLEOTIDE SEQUENCE [LARGE SCALE GENOMIC DNA]</scope>
    <source>
        <strain evidence="18">A1464</strain>
    </source>
</reference>
<dbReference type="GO" id="GO:0009375">
    <property type="term" value="C:ferredoxin hydrogenase complex"/>
    <property type="evidence" value="ECO:0007669"/>
    <property type="project" value="InterPro"/>
</dbReference>
<dbReference type="GO" id="GO:0046872">
    <property type="term" value="F:metal ion binding"/>
    <property type="evidence" value="ECO:0007669"/>
    <property type="project" value="UniProtKB-KW"/>
</dbReference>
<comment type="catalytic activity">
    <reaction evidence="14">
        <text>H2 + A = AH2</text>
        <dbReference type="Rhea" id="RHEA:12116"/>
        <dbReference type="ChEBI" id="CHEBI:13193"/>
        <dbReference type="ChEBI" id="CHEBI:17499"/>
        <dbReference type="ChEBI" id="CHEBI:18276"/>
        <dbReference type="EC" id="1.12.99.6"/>
    </reaction>
</comment>
<sequence length="397" mass="43572">MSKSVSFESYLSQQGVSRRSFLKYCAAMASLLALPASAIPALSEKLRHAVRPSVIWLSFQECTGCTESLTRSHAPTIEELMFDYISLDYHHTLQAASGEAAEQARIDTMNHSYGKYLLIVDGSIPIANGGVYSTIAGRTNLDILKECSAGAAAVIAVGSCAAFGGLPAAEPNPTGATSVASLMDMKLIAEKYLVNIPGCPPLPVAISGVLAHYLAFDKFPALDELKRPVNFYGNTVHERCSRYHFYKEEKFAESFDDEGARKGWCLYKLGCKGPVTHNACAVHKWNKGTSFPVESGHPCIGCSEPDFWDRGGLYQSMDDIAFAFKPVNETTDSAVEEGRNLYQDNCVYCHSTNASEFEVDAENISKLLRDNSIRAHRRLEFSNDQIKILEAYLKSTK</sequence>
<dbReference type="InterPro" id="IPR001821">
    <property type="entry name" value="NiFe_hydrogenase_ssu"/>
</dbReference>
<feature type="transmembrane region" description="Helical" evidence="15">
    <location>
        <begin position="21"/>
        <end position="42"/>
    </location>
</feature>
<dbReference type="GO" id="GO:0009055">
    <property type="term" value="F:electron transfer activity"/>
    <property type="evidence" value="ECO:0007669"/>
    <property type="project" value="InterPro"/>
</dbReference>
<dbReference type="Pfam" id="PF01058">
    <property type="entry name" value="Oxidored_q6"/>
    <property type="match status" value="1"/>
</dbReference>
<dbReference type="PRINTS" id="PR00614">
    <property type="entry name" value="NIHGNASESMLL"/>
</dbReference>
<keyword evidence="7" id="KW-0004">4Fe-4S</keyword>
<evidence type="ECO:0000256" key="4">
    <source>
        <dbReference type="ARBA" id="ARBA00006605"/>
    </source>
</evidence>
<evidence type="ECO:0000256" key="10">
    <source>
        <dbReference type="ARBA" id="ARBA00023002"/>
    </source>
</evidence>
<dbReference type="InterPro" id="IPR019546">
    <property type="entry name" value="TAT_signal_bac_arc"/>
</dbReference>
<evidence type="ECO:0000256" key="14">
    <source>
        <dbReference type="ARBA" id="ARBA00048757"/>
    </source>
</evidence>
<dbReference type="SUPFAM" id="SSF56770">
    <property type="entry name" value="HydA/Nqo6-like"/>
    <property type="match status" value="1"/>
</dbReference>
<dbReference type="GO" id="GO:0020037">
    <property type="term" value="F:heme binding"/>
    <property type="evidence" value="ECO:0007669"/>
    <property type="project" value="InterPro"/>
</dbReference>
<evidence type="ECO:0000256" key="8">
    <source>
        <dbReference type="ARBA" id="ARBA00022723"/>
    </source>
</evidence>
<dbReference type="InterPro" id="IPR037148">
    <property type="entry name" value="NiFe-Hase_small_C_sf"/>
</dbReference>
<dbReference type="Gene3D" id="3.40.50.700">
    <property type="entry name" value="NADH:ubiquinone oxidoreductase-like, 20kDa subunit"/>
    <property type="match status" value="1"/>
</dbReference>
<evidence type="ECO:0000256" key="9">
    <source>
        <dbReference type="ARBA" id="ARBA00022729"/>
    </source>
</evidence>
<dbReference type="GO" id="GO:0009061">
    <property type="term" value="P:anaerobic respiration"/>
    <property type="evidence" value="ECO:0007669"/>
    <property type="project" value="TreeGrafter"/>
</dbReference>
<evidence type="ECO:0000259" key="16">
    <source>
        <dbReference type="Pfam" id="PF01058"/>
    </source>
</evidence>
<keyword evidence="19" id="KW-1185">Reference proteome</keyword>
<dbReference type="InterPro" id="IPR036909">
    <property type="entry name" value="Cyt_c-like_dom_sf"/>
</dbReference>
<dbReference type="GO" id="GO:0051538">
    <property type="term" value="F:3 iron, 4 sulfur cluster binding"/>
    <property type="evidence" value="ECO:0007669"/>
    <property type="project" value="UniProtKB-KW"/>
</dbReference>
<name>A0A370D9W4_9GAMM</name>
<evidence type="ECO:0000256" key="13">
    <source>
        <dbReference type="ARBA" id="ARBA00023291"/>
    </source>
</evidence>
<dbReference type="GO" id="GO:0033748">
    <property type="term" value="F:hydrogenase (acceptor) activity"/>
    <property type="evidence" value="ECO:0007669"/>
    <property type="project" value="UniProtKB-EC"/>
</dbReference>
<evidence type="ECO:0000256" key="6">
    <source>
        <dbReference type="ARBA" id="ARBA00012082"/>
    </source>
</evidence>
<dbReference type="Proteomes" id="UP000254266">
    <property type="component" value="Unassembled WGS sequence"/>
</dbReference>
<keyword evidence="13" id="KW-0003">3Fe-4S</keyword>
<dbReference type="PANTHER" id="PTHR30013:SF7">
    <property type="entry name" value="HYDROGENASE-2 SMALL CHAIN"/>
    <property type="match status" value="1"/>
</dbReference>
<dbReference type="EC" id="1.12.99.6" evidence="6"/>